<organism evidence="4 5">
    <name type="scientific">Colletotrichum chrysophilum</name>
    <dbReference type="NCBI Taxonomy" id="1836956"/>
    <lineage>
        <taxon>Eukaryota</taxon>
        <taxon>Fungi</taxon>
        <taxon>Dikarya</taxon>
        <taxon>Ascomycota</taxon>
        <taxon>Pezizomycotina</taxon>
        <taxon>Sordariomycetes</taxon>
        <taxon>Hypocreomycetidae</taxon>
        <taxon>Glomerellales</taxon>
        <taxon>Glomerellaceae</taxon>
        <taxon>Colletotrichum</taxon>
        <taxon>Colletotrichum gloeosporioides species complex</taxon>
    </lineage>
</organism>
<gene>
    <name evidence="4" type="ORF">CCHR01_18851</name>
</gene>
<dbReference type="PANTHER" id="PTHR24198">
    <property type="entry name" value="ANKYRIN REPEAT AND PROTEIN KINASE DOMAIN-CONTAINING PROTEIN"/>
    <property type="match status" value="1"/>
</dbReference>
<feature type="repeat" description="ANK" evidence="3">
    <location>
        <begin position="184"/>
        <end position="210"/>
    </location>
</feature>
<protein>
    <recommendedName>
        <fullName evidence="6">Ankyrin repeat protein</fullName>
    </recommendedName>
</protein>
<keyword evidence="1" id="KW-0677">Repeat</keyword>
<dbReference type="PROSITE" id="PS50088">
    <property type="entry name" value="ANK_REPEAT"/>
    <property type="match status" value="2"/>
</dbReference>
<dbReference type="SMART" id="SM00248">
    <property type="entry name" value="ANK"/>
    <property type="match status" value="6"/>
</dbReference>
<evidence type="ECO:0000256" key="3">
    <source>
        <dbReference type="PROSITE-ProRule" id="PRU00023"/>
    </source>
</evidence>
<feature type="repeat" description="ANK" evidence="3">
    <location>
        <begin position="128"/>
        <end position="160"/>
    </location>
</feature>
<dbReference type="Pfam" id="PF12796">
    <property type="entry name" value="Ank_2"/>
    <property type="match status" value="1"/>
</dbReference>
<dbReference type="PROSITE" id="PS50297">
    <property type="entry name" value="ANK_REP_REGION"/>
    <property type="match status" value="2"/>
</dbReference>
<proteinExistence type="predicted"/>
<dbReference type="Proteomes" id="UP001243330">
    <property type="component" value="Unassembled WGS sequence"/>
</dbReference>
<evidence type="ECO:0000256" key="2">
    <source>
        <dbReference type="ARBA" id="ARBA00023043"/>
    </source>
</evidence>
<evidence type="ECO:0000313" key="5">
    <source>
        <dbReference type="Proteomes" id="UP001243330"/>
    </source>
</evidence>
<evidence type="ECO:0000256" key="1">
    <source>
        <dbReference type="ARBA" id="ARBA00022737"/>
    </source>
</evidence>
<keyword evidence="2 3" id="KW-0040">ANK repeat</keyword>
<dbReference type="InterPro" id="IPR002110">
    <property type="entry name" value="Ankyrin_rpt"/>
</dbReference>
<name>A0AAD9E8B2_9PEZI</name>
<dbReference type="EMBL" id="JAQOWY010000814">
    <property type="protein sequence ID" value="KAK1838518.1"/>
    <property type="molecule type" value="Genomic_DNA"/>
</dbReference>
<reference evidence="4" key="1">
    <citation type="submission" date="2023-01" db="EMBL/GenBank/DDBJ databases">
        <title>Colletotrichum chrysophilum M932 genome sequence.</title>
        <authorList>
            <person name="Baroncelli R."/>
        </authorList>
    </citation>
    <scope>NUCLEOTIDE SEQUENCE</scope>
    <source>
        <strain evidence="4">M932</strain>
    </source>
</reference>
<dbReference type="AlphaFoldDB" id="A0AAD9E8B2"/>
<dbReference type="SUPFAM" id="SSF48403">
    <property type="entry name" value="Ankyrin repeat"/>
    <property type="match status" value="1"/>
</dbReference>
<accession>A0AAD9E8B2</accession>
<evidence type="ECO:0000313" key="4">
    <source>
        <dbReference type="EMBL" id="KAK1838518.1"/>
    </source>
</evidence>
<dbReference type="PANTHER" id="PTHR24198:SF165">
    <property type="entry name" value="ANKYRIN REPEAT-CONTAINING PROTEIN-RELATED"/>
    <property type="match status" value="1"/>
</dbReference>
<dbReference type="InterPro" id="IPR036770">
    <property type="entry name" value="Ankyrin_rpt-contain_sf"/>
</dbReference>
<evidence type="ECO:0008006" key="6">
    <source>
        <dbReference type="Google" id="ProtNLM"/>
    </source>
</evidence>
<dbReference type="Gene3D" id="1.25.40.20">
    <property type="entry name" value="Ankyrin repeat-containing domain"/>
    <property type="match status" value="2"/>
</dbReference>
<sequence>MDNQPGSVFWWQKADEIPLETWEHIASYVTNPKSLAAMARVNHKLRYVCEPKLYNSAVDEGRIQDAVLLAAAEGNLATLQKAKRYGAAFNKITPLAEPFEWVLKLWEEMMARDGPLSHKPDFTPPDAGWATPLHVAAMNGHYHVVAWLLDEDVDIEAPARFCCECLPLVVQDPTNPTRYLGDYPAWTPLHYAICKGHSSVARLLLCVGASYGNLCVPQSSGRWYKRPYNRNISGRAIGRFYCYPHLRDQENDISGHVAAIHTAAATGNKAIMSHLVEGLGVDIHSKDEGNAAPIHYAVLAPNASMVSHAIQLGADVHSGFCPRTVSKHSSGWDHRRIIPMCKKTPLEPLHWALLWKKTEAVRELALNGACWPKCLAMVCQHMLTSRVY</sequence>
<comment type="caution">
    <text evidence="4">The sequence shown here is derived from an EMBL/GenBank/DDBJ whole genome shotgun (WGS) entry which is preliminary data.</text>
</comment>
<keyword evidence="5" id="KW-1185">Reference proteome</keyword>
<dbReference type="CDD" id="cd09917">
    <property type="entry name" value="F-box_SF"/>
    <property type="match status" value="1"/>
</dbReference>